<gene>
    <name evidence="3" type="ORF">BDZ85DRAFT_132716</name>
</gene>
<dbReference type="Pfam" id="PF01476">
    <property type="entry name" value="LysM"/>
    <property type="match status" value="1"/>
</dbReference>
<protein>
    <recommendedName>
        <fullName evidence="2">LysM domain-containing protein</fullName>
    </recommendedName>
</protein>
<dbReference type="Gene3D" id="3.10.350.10">
    <property type="entry name" value="LysM domain"/>
    <property type="match status" value="1"/>
</dbReference>
<dbReference type="PROSITE" id="PS51782">
    <property type="entry name" value="LYSM"/>
    <property type="match status" value="1"/>
</dbReference>
<dbReference type="Proteomes" id="UP000799538">
    <property type="component" value="Unassembled WGS sequence"/>
</dbReference>
<accession>A0A6A6G811</accession>
<feature type="region of interest" description="Disordered" evidence="1">
    <location>
        <begin position="209"/>
        <end position="231"/>
    </location>
</feature>
<dbReference type="OrthoDB" id="5959761at2759"/>
<name>A0A6A6G811_9PEZI</name>
<evidence type="ECO:0000259" key="2">
    <source>
        <dbReference type="PROSITE" id="PS51782"/>
    </source>
</evidence>
<dbReference type="InterPro" id="IPR018392">
    <property type="entry name" value="LysM"/>
</dbReference>
<dbReference type="EMBL" id="ML992509">
    <property type="protein sequence ID" value="KAF2221719.1"/>
    <property type="molecule type" value="Genomic_DNA"/>
</dbReference>
<keyword evidence="4" id="KW-1185">Reference proteome</keyword>
<reference evidence="4" key="1">
    <citation type="journal article" date="2020" name="Stud. Mycol.">
        <title>101 Dothideomycetes genomes: A test case for predicting lifestyles and emergence of pathogens.</title>
        <authorList>
            <person name="Haridas S."/>
            <person name="Albert R."/>
            <person name="Binder M."/>
            <person name="Bloem J."/>
            <person name="LaButti K."/>
            <person name="Salamov A."/>
            <person name="Andreopoulos B."/>
            <person name="Baker S."/>
            <person name="Barry K."/>
            <person name="Bills G."/>
            <person name="Bluhm B."/>
            <person name="Cannon C."/>
            <person name="Castanera R."/>
            <person name="Culley D."/>
            <person name="Daum C."/>
            <person name="Ezra D."/>
            <person name="Gonzalez J."/>
            <person name="Henrissat B."/>
            <person name="Kuo A."/>
            <person name="Liang C."/>
            <person name="Lipzen A."/>
            <person name="Lutzoni F."/>
            <person name="Magnuson J."/>
            <person name="Mondo S."/>
            <person name="Nolan M."/>
            <person name="Ohm R."/>
            <person name="Pangilinan J."/>
            <person name="Park H.-J."/>
            <person name="Ramirez L."/>
            <person name="Alfaro M."/>
            <person name="Sun H."/>
            <person name="Tritt A."/>
            <person name="Yoshinaga Y."/>
            <person name="Zwiers L.-H."/>
            <person name="Turgeon B."/>
            <person name="Goodwin S."/>
            <person name="Spatafora J."/>
            <person name="Crous P."/>
            <person name="Grigoriev I."/>
        </authorList>
    </citation>
    <scope>NUCLEOTIDE SEQUENCE [LARGE SCALE GENOMIC DNA]</scope>
    <source>
        <strain evidence="4">CECT 20119</strain>
    </source>
</reference>
<feature type="domain" description="LysM" evidence="2">
    <location>
        <begin position="231"/>
        <end position="275"/>
    </location>
</feature>
<dbReference type="SUPFAM" id="SSF54106">
    <property type="entry name" value="LysM domain"/>
    <property type="match status" value="1"/>
</dbReference>
<feature type="compositionally biased region" description="Low complexity" evidence="1">
    <location>
        <begin position="209"/>
        <end position="219"/>
    </location>
</feature>
<dbReference type="CDD" id="cd00118">
    <property type="entry name" value="LysM"/>
    <property type="match status" value="1"/>
</dbReference>
<dbReference type="AlphaFoldDB" id="A0A6A6G811"/>
<evidence type="ECO:0000313" key="4">
    <source>
        <dbReference type="Proteomes" id="UP000799538"/>
    </source>
</evidence>
<sequence length="277" mass="29533">MSRTITVHNKSGQRQTFLVHGWNGNKNIDVPARSKVNINAPDGSSGAIIAVHGGVEGEQAEITKKGFGGNDFFDMSYIVGLGGNLTIMQAGDRSTLKGHPTLMQACNAKWQKTDQNTKNAIKGAVHLDGSGKVIRVDKPASNPKLEDWVRTFAGGYGYVGVGSWNGSNGNQQDNQNVRLQISTSLTAKILTYLQSSAAKGNKDILVTYNDGNGNANPGDDAPPPKPAPANNKYTIKAGDTFWSVAQAHKLTVQQIRAANPGVDASKLKVGQVINLRR</sequence>
<dbReference type="SMART" id="SM00257">
    <property type="entry name" value="LysM"/>
    <property type="match status" value="1"/>
</dbReference>
<organism evidence="3 4">
    <name type="scientific">Elsinoe ampelina</name>
    <dbReference type="NCBI Taxonomy" id="302913"/>
    <lineage>
        <taxon>Eukaryota</taxon>
        <taxon>Fungi</taxon>
        <taxon>Dikarya</taxon>
        <taxon>Ascomycota</taxon>
        <taxon>Pezizomycotina</taxon>
        <taxon>Dothideomycetes</taxon>
        <taxon>Dothideomycetidae</taxon>
        <taxon>Myriangiales</taxon>
        <taxon>Elsinoaceae</taxon>
        <taxon>Elsinoe</taxon>
    </lineage>
</organism>
<evidence type="ECO:0000313" key="3">
    <source>
        <dbReference type="EMBL" id="KAF2221719.1"/>
    </source>
</evidence>
<proteinExistence type="predicted"/>
<evidence type="ECO:0000256" key="1">
    <source>
        <dbReference type="SAM" id="MobiDB-lite"/>
    </source>
</evidence>
<dbReference type="InterPro" id="IPR036779">
    <property type="entry name" value="LysM_dom_sf"/>
</dbReference>